<evidence type="ECO:0000313" key="4">
    <source>
        <dbReference type="Proteomes" id="UP000008229"/>
    </source>
</evidence>
<sequence>MPTPTEESAAPHATTLVHAERHGGRTVLTMLRAAAPWAPRPLRDAPGGAACVALVQTAATLLAGDDARIELVLGERAALDVLETGATVAHHVRGGAPARLSVAVTLAAGARLRWLARPLVLAHGSAVERDTRVVLAAGAQALLRETVVLGRSDEAPGALRSRFRATHDGRPLLHEQLDTADLATLRSPVVAGDAAVLDAIVLLGARGADVPGSTQLAGPGTSWRALHPRGADPEPAAARVLSAWSSDA</sequence>
<dbReference type="HOGENOM" id="CLU_089314_0_0_11"/>
<keyword evidence="1 2" id="KW-0143">Chaperone</keyword>
<comment type="function">
    <text evidence="2">Required for maturation of urease via the functional incorporation of the urease nickel metallocenter.</text>
</comment>
<reference evidence="3 4" key="1">
    <citation type="journal article" date="2010" name="Stand. Genomic Sci.">
        <title>Complete genome sequence of Conexibacter woesei type strain (ID131577).</title>
        <authorList>
            <person name="Pukall R."/>
            <person name="Lapidus A."/>
            <person name="Glavina Del Rio T."/>
            <person name="Copeland A."/>
            <person name="Tice H."/>
            <person name="Cheng J.-F."/>
            <person name="Lucas S."/>
            <person name="Chen F."/>
            <person name="Nolan M."/>
            <person name="Bruce D."/>
            <person name="Goodwin L."/>
            <person name="Pitluck S."/>
            <person name="Mavromatis K."/>
            <person name="Ivanova N."/>
            <person name="Ovchinnikova G."/>
            <person name="Pati A."/>
            <person name="Chen A."/>
            <person name="Palaniappan K."/>
            <person name="Land M."/>
            <person name="Hauser L."/>
            <person name="Chang Y.-J."/>
            <person name="Jeffries C.D."/>
            <person name="Chain P."/>
            <person name="Meincke L."/>
            <person name="Sims D."/>
            <person name="Brettin T."/>
            <person name="Detter J.C."/>
            <person name="Rohde M."/>
            <person name="Goeker M."/>
            <person name="Bristow J."/>
            <person name="Eisen J.A."/>
            <person name="Markowitz V."/>
            <person name="Kyrpides N.C."/>
            <person name="Klenk H.-P."/>
            <person name="Hugenholtz P."/>
        </authorList>
    </citation>
    <scope>NUCLEOTIDE SEQUENCE [LARGE SCALE GENOMIC DNA]</scope>
    <source>
        <strain evidence="4">DSM 14684 / CIP 108061 / JCM 11494 / NBRC 100937 / ID131577</strain>
    </source>
</reference>
<accession>D3EZG0</accession>
<evidence type="ECO:0000256" key="2">
    <source>
        <dbReference type="HAMAP-Rule" id="MF_01384"/>
    </source>
</evidence>
<dbReference type="GO" id="GO:0016151">
    <property type="term" value="F:nickel cation binding"/>
    <property type="evidence" value="ECO:0007669"/>
    <property type="project" value="UniProtKB-UniRule"/>
</dbReference>
<gene>
    <name evidence="2" type="primary">ureD</name>
    <name evidence="3" type="ordered locus">Cwoe_3507</name>
</gene>
<dbReference type="eggNOG" id="COG0829">
    <property type="taxonomic scope" value="Bacteria"/>
</dbReference>
<dbReference type="InterPro" id="IPR002669">
    <property type="entry name" value="UreD"/>
</dbReference>
<proteinExistence type="inferred from homology"/>
<comment type="similarity">
    <text evidence="2">Belongs to the UreD family.</text>
</comment>
<dbReference type="AlphaFoldDB" id="D3EZG0"/>
<keyword evidence="4" id="KW-1185">Reference proteome</keyword>
<dbReference type="OrthoDB" id="8677206at2"/>
<dbReference type="GO" id="GO:0005737">
    <property type="term" value="C:cytoplasm"/>
    <property type="evidence" value="ECO:0007669"/>
    <property type="project" value="UniProtKB-SubCell"/>
</dbReference>
<dbReference type="KEGG" id="cwo:Cwoe_3507"/>
<dbReference type="EMBL" id="CP001854">
    <property type="protein sequence ID" value="ADB51925.1"/>
    <property type="molecule type" value="Genomic_DNA"/>
</dbReference>
<dbReference type="HAMAP" id="MF_01384">
    <property type="entry name" value="UreD"/>
    <property type="match status" value="1"/>
</dbReference>
<organism evidence="3 4">
    <name type="scientific">Conexibacter woesei (strain DSM 14684 / CCUG 47730 / CIP 108061 / JCM 11494 / NBRC 100937 / ID131577)</name>
    <dbReference type="NCBI Taxonomy" id="469383"/>
    <lineage>
        <taxon>Bacteria</taxon>
        <taxon>Bacillati</taxon>
        <taxon>Actinomycetota</taxon>
        <taxon>Thermoleophilia</taxon>
        <taxon>Solirubrobacterales</taxon>
        <taxon>Conexibacteraceae</taxon>
        <taxon>Conexibacter</taxon>
    </lineage>
</organism>
<dbReference type="Proteomes" id="UP000008229">
    <property type="component" value="Chromosome"/>
</dbReference>
<reference evidence="4" key="2">
    <citation type="submission" date="2010-01" db="EMBL/GenBank/DDBJ databases">
        <title>The complete genome of Conexibacter woesei DSM 14684.</title>
        <authorList>
            <consortium name="US DOE Joint Genome Institute (JGI-PGF)"/>
            <person name="Lucas S."/>
            <person name="Copeland A."/>
            <person name="Lapidus A."/>
            <person name="Glavina del Rio T."/>
            <person name="Dalin E."/>
            <person name="Tice H."/>
            <person name="Bruce D."/>
            <person name="Goodwin L."/>
            <person name="Pitluck S."/>
            <person name="Kyrpides N."/>
            <person name="Mavromatis K."/>
            <person name="Ivanova N."/>
            <person name="Mikhailova N."/>
            <person name="Chertkov O."/>
            <person name="Brettin T."/>
            <person name="Detter J.C."/>
            <person name="Han C."/>
            <person name="Larimer F."/>
            <person name="Land M."/>
            <person name="Hauser L."/>
            <person name="Markowitz V."/>
            <person name="Cheng J.-F."/>
            <person name="Hugenholtz P."/>
            <person name="Woyke T."/>
            <person name="Wu D."/>
            <person name="Pukall R."/>
            <person name="Steenblock K."/>
            <person name="Schneider S."/>
            <person name="Klenk H.-P."/>
            <person name="Eisen J.A."/>
        </authorList>
    </citation>
    <scope>NUCLEOTIDE SEQUENCE [LARGE SCALE GENOMIC DNA]</scope>
    <source>
        <strain evidence="4">DSM 14684 / CIP 108061 / JCM 11494 / NBRC 100937 / ID131577</strain>
    </source>
</reference>
<comment type="subcellular location">
    <subcellularLocation>
        <location evidence="2">Cytoplasm</location>
    </subcellularLocation>
</comment>
<keyword evidence="2" id="KW-0963">Cytoplasm</keyword>
<keyword evidence="2" id="KW-0996">Nickel insertion</keyword>
<comment type="subunit">
    <text evidence="2">UreD, UreF and UreG form a complex that acts as a GTP-hydrolysis-dependent molecular chaperone, activating the urease apoprotein by helping to assemble the nickel containing metallocenter of UreC. The UreE protein probably delivers the nickel.</text>
</comment>
<name>D3EZG0_CONWI</name>
<protein>
    <recommendedName>
        <fullName evidence="2">Urease accessory protein UreD</fullName>
    </recommendedName>
</protein>
<dbReference type="Pfam" id="PF01774">
    <property type="entry name" value="UreD"/>
    <property type="match status" value="1"/>
</dbReference>
<evidence type="ECO:0000313" key="3">
    <source>
        <dbReference type="EMBL" id="ADB51925.1"/>
    </source>
</evidence>
<dbReference type="RefSeq" id="WP_012934976.1">
    <property type="nucleotide sequence ID" value="NC_013739.1"/>
</dbReference>
<dbReference type="STRING" id="469383.Cwoe_3507"/>
<evidence type="ECO:0000256" key="1">
    <source>
        <dbReference type="ARBA" id="ARBA00023186"/>
    </source>
</evidence>